<dbReference type="EMBL" id="JAMKOV010000169">
    <property type="protein sequence ID" value="KAI8033188.1"/>
    <property type="molecule type" value="Genomic_DNA"/>
</dbReference>
<accession>A0A9P9YAW5</accession>
<reference evidence="2" key="1">
    <citation type="journal article" date="2023" name="Genome Biol. Evol.">
        <title>Long-read-based Genome Assembly of Drosophila gunungcola Reveals Fewer Chemosensory Genes in Flower-breeding Species.</title>
        <authorList>
            <person name="Negi A."/>
            <person name="Liao B.Y."/>
            <person name="Yeh S.D."/>
        </authorList>
    </citation>
    <scope>NUCLEOTIDE SEQUENCE</scope>
    <source>
        <strain evidence="2">Sukarami</strain>
    </source>
</reference>
<comment type="caution">
    <text evidence="2">The sequence shown here is derived from an EMBL/GenBank/DDBJ whole genome shotgun (WGS) entry which is preliminary data.</text>
</comment>
<feature type="compositionally biased region" description="Basic and acidic residues" evidence="1">
    <location>
        <begin position="174"/>
        <end position="188"/>
    </location>
</feature>
<sequence length="438" mass="49718">MKTRSSNRDAGLRNSVKSPGKPLTPEKDKHMDACHDPVDTSDQCVQSQVEGELQNVGASEQNMHPEVIHIKSEPFCEDLWDVLDELGVILAEEEAESDLDEKPVITPPPPSITLADDSTLFTRRSKPDCDVSPISFNESLQESGEIASSEENNTEVYVSEGMEPVQRINSSAKDSQKELRSSPEENSRRHWGSTAHKEWSRSRSATNLVRRRLGNRVPFRKRSKSSSRPRRIPFRKRSRSRSISANVLLRESSRSAPKARSGSKCRKPKIVPRQSSRSPKIQHEERQRSVSQPAQNKPLESLKDKPIMTDRVASPVEAKQLQSRIQPPPASSSPILPRPISPMQVLYTHFTHLEYSAQHFPGYLAPGPYSQHPHELVPFDLRRRLATTRSLYCLDPHDLRHRIQDVFRPDIYSPLPAFNAYPEWPTGYSGQYHPSSYF</sequence>
<feature type="region of interest" description="Disordered" evidence="1">
    <location>
        <begin position="1"/>
        <end position="42"/>
    </location>
</feature>
<feature type="region of interest" description="Disordered" evidence="1">
    <location>
        <begin position="94"/>
        <end position="338"/>
    </location>
</feature>
<evidence type="ECO:0000313" key="3">
    <source>
        <dbReference type="Proteomes" id="UP001059596"/>
    </source>
</evidence>
<protein>
    <submittedName>
        <fullName evidence="2">Uncharacterized protein</fullName>
    </submittedName>
</protein>
<evidence type="ECO:0000313" key="2">
    <source>
        <dbReference type="EMBL" id="KAI8033188.1"/>
    </source>
</evidence>
<feature type="compositionally biased region" description="Basic residues" evidence="1">
    <location>
        <begin position="209"/>
        <end position="240"/>
    </location>
</feature>
<feature type="compositionally biased region" description="Basic residues" evidence="1">
    <location>
        <begin position="261"/>
        <end position="270"/>
    </location>
</feature>
<organism evidence="2 3">
    <name type="scientific">Drosophila gunungcola</name>
    <name type="common">fruit fly</name>
    <dbReference type="NCBI Taxonomy" id="103775"/>
    <lineage>
        <taxon>Eukaryota</taxon>
        <taxon>Metazoa</taxon>
        <taxon>Ecdysozoa</taxon>
        <taxon>Arthropoda</taxon>
        <taxon>Hexapoda</taxon>
        <taxon>Insecta</taxon>
        <taxon>Pterygota</taxon>
        <taxon>Neoptera</taxon>
        <taxon>Endopterygota</taxon>
        <taxon>Diptera</taxon>
        <taxon>Brachycera</taxon>
        <taxon>Muscomorpha</taxon>
        <taxon>Ephydroidea</taxon>
        <taxon>Drosophilidae</taxon>
        <taxon>Drosophila</taxon>
        <taxon>Sophophora</taxon>
    </lineage>
</organism>
<proteinExistence type="predicted"/>
<dbReference type="Proteomes" id="UP001059596">
    <property type="component" value="Unassembled WGS sequence"/>
</dbReference>
<dbReference type="AlphaFoldDB" id="A0A9P9YAW5"/>
<name>A0A9P9YAW5_9MUSC</name>
<keyword evidence="3" id="KW-1185">Reference proteome</keyword>
<feature type="compositionally biased region" description="Pro residues" evidence="1">
    <location>
        <begin position="326"/>
        <end position="338"/>
    </location>
</feature>
<evidence type="ECO:0000256" key="1">
    <source>
        <dbReference type="SAM" id="MobiDB-lite"/>
    </source>
</evidence>
<gene>
    <name evidence="2" type="ORF">M5D96_014046</name>
</gene>
<feature type="compositionally biased region" description="Basic and acidic residues" evidence="1">
    <location>
        <begin position="1"/>
        <end position="11"/>
    </location>
</feature>
<feature type="compositionally biased region" description="Basic and acidic residues" evidence="1">
    <location>
        <begin position="24"/>
        <end position="38"/>
    </location>
</feature>